<evidence type="ECO:0000256" key="7">
    <source>
        <dbReference type="ARBA" id="ARBA00022803"/>
    </source>
</evidence>
<dbReference type="Pfam" id="PF13181">
    <property type="entry name" value="TPR_8"/>
    <property type="match status" value="2"/>
</dbReference>
<accession>A0A7J6MME2</accession>
<evidence type="ECO:0000256" key="4">
    <source>
        <dbReference type="ARBA" id="ARBA00022676"/>
    </source>
</evidence>
<evidence type="ECO:0000313" key="10">
    <source>
        <dbReference type="Proteomes" id="UP000591131"/>
    </source>
</evidence>
<evidence type="ECO:0000256" key="3">
    <source>
        <dbReference type="ARBA" id="ARBA00011970"/>
    </source>
</evidence>
<feature type="domain" description="O-GlcNAc transferase C-terminal" evidence="8">
    <location>
        <begin position="452"/>
        <end position="631"/>
    </location>
</feature>
<dbReference type="PANTHER" id="PTHR44835:SF1">
    <property type="entry name" value="PROTEIN O-GLCNAC TRANSFERASE"/>
    <property type="match status" value="1"/>
</dbReference>
<evidence type="ECO:0000313" key="9">
    <source>
        <dbReference type="EMBL" id="KAF4672674.1"/>
    </source>
</evidence>
<reference evidence="9 10" key="1">
    <citation type="submission" date="2020-04" db="EMBL/GenBank/DDBJ databases">
        <title>Perkinsus chesapeaki whole genome sequence.</title>
        <authorList>
            <person name="Bogema D.R."/>
        </authorList>
    </citation>
    <scope>NUCLEOTIDE SEQUENCE [LARGE SCALE GENOMIC DNA]</scope>
    <source>
        <strain evidence="9">ATCC PRA-425</strain>
    </source>
</reference>
<sequence>MSTAPGNLDEAVEALKRALQCLREEHRAAALASDESTEGLTKAIENVSRGLAETLLKKGDETLWLEAYQLAPDDYRVFQAKAAMLHRQRNFAVELPTLGTAIALAELNGDAGNKEKGALWAAKAECYRLLDDWANCKEAMEKAVDADPSNKDYLHRLGAIYGVSGRNLDKAVKLCRLSGEVEAFNTAGIFLRDMGLTQAAIASFEDCIRAEPDHRHAPHSRLMSLNYLPQHDGGRWVSEEHCKWGNAVAARVEREIDKASLFGGEERSSRPCKGRLRIGYLSPDFRGHSVSYFVEGLFRSHDPSKVEVYAYHDSIINDAVTLRLKGRIEKNPDWRWVDVHELDDRQLCRRIWHDRIDVLVDLAGHSGNNRLLVFAVKPARTTVTYIGYPNTTGLPNMDYRLVDGVTDPIGDSGEGYSEKLVRLPHCFLCYSPPLNAPECSLEAPQRRSGGIVTFGSFNTLAKLSDDTIRVWSGILLQVPNSRLLLKSKALASAAAVDRMKRLFSAQGVSPERLVLVGMTPSTATHLGMYGDIDVCLDPWPYAGTTTSAEAMYMGVPVVTLASKGACHSQRVTASLAHAIGEDYASATVAATEAEYIQKAIKLSADIDGLDKWRRTLRRLMVEGPLCDSERHAGEVEAAYIGMVPT</sequence>
<dbReference type="Pfam" id="PF13844">
    <property type="entry name" value="Glyco_transf_41"/>
    <property type="match status" value="2"/>
</dbReference>
<evidence type="ECO:0000259" key="8">
    <source>
        <dbReference type="Pfam" id="PF13844"/>
    </source>
</evidence>
<dbReference type="SMART" id="SM00028">
    <property type="entry name" value="TPR"/>
    <property type="match status" value="2"/>
</dbReference>
<dbReference type="EMBL" id="JAAPAO010000102">
    <property type="protein sequence ID" value="KAF4672674.1"/>
    <property type="molecule type" value="Genomic_DNA"/>
</dbReference>
<protein>
    <recommendedName>
        <fullName evidence="3">protein O-GlcNAc transferase</fullName>
        <ecNumber evidence="3">2.4.1.255</ecNumber>
    </recommendedName>
</protein>
<keyword evidence="6" id="KW-0677">Repeat</keyword>
<evidence type="ECO:0000256" key="5">
    <source>
        <dbReference type="ARBA" id="ARBA00022679"/>
    </source>
</evidence>
<evidence type="ECO:0000256" key="2">
    <source>
        <dbReference type="ARBA" id="ARBA00005386"/>
    </source>
</evidence>
<dbReference type="EC" id="2.4.1.255" evidence="3"/>
<evidence type="ECO:0000256" key="1">
    <source>
        <dbReference type="ARBA" id="ARBA00004922"/>
    </source>
</evidence>
<dbReference type="GO" id="GO:0097363">
    <property type="term" value="F:protein O-acetylglucosaminyltransferase activity"/>
    <property type="evidence" value="ECO:0007669"/>
    <property type="project" value="UniProtKB-EC"/>
</dbReference>
<dbReference type="InterPro" id="IPR051939">
    <property type="entry name" value="Glycosyltr_41/O-GlcNAc_trsf"/>
</dbReference>
<keyword evidence="10" id="KW-1185">Reference proteome</keyword>
<comment type="similarity">
    <text evidence="2">Belongs to the glycosyltransferase 41 family. O-GlcNAc transferase subfamily.</text>
</comment>
<feature type="domain" description="O-GlcNAc transferase C-terminal" evidence="8">
    <location>
        <begin position="271"/>
        <end position="428"/>
    </location>
</feature>
<comment type="pathway">
    <text evidence="1">Protein modification; protein glycosylation.</text>
</comment>
<gene>
    <name evidence="9" type="ORF">FOL47_000227</name>
</gene>
<organism evidence="9 10">
    <name type="scientific">Perkinsus chesapeaki</name>
    <name type="common">Clam parasite</name>
    <name type="synonym">Perkinsus andrewsi</name>
    <dbReference type="NCBI Taxonomy" id="330153"/>
    <lineage>
        <taxon>Eukaryota</taxon>
        <taxon>Sar</taxon>
        <taxon>Alveolata</taxon>
        <taxon>Perkinsozoa</taxon>
        <taxon>Perkinsea</taxon>
        <taxon>Perkinsida</taxon>
        <taxon>Perkinsidae</taxon>
        <taxon>Perkinsus</taxon>
    </lineage>
</organism>
<dbReference type="SUPFAM" id="SSF48452">
    <property type="entry name" value="TPR-like"/>
    <property type="match status" value="1"/>
</dbReference>
<dbReference type="InterPro" id="IPR011990">
    <property type="entry name" value="TPR-like_helical_dom_sf"/>
</dbReference>
<keyword evidence="5" id="KW-0808">Transferase</keyword>
<dbReference type="Gene3D" id="3.40.50.2000">
    <property type="entry name" value="Glycogen Phosphorylase B"/>
    <property type="match status" value="1"/>
</dbReference>
<name>A0A7J6MME2_PERCH</name>
<dbReference type="InterPro" id="IPR019734">
    <property type="entry name" value="TPR_rpt"/>
</dbReference>
<dbReference type="Gene3D" id="3.40.50.11380">
    <property type="match status" value="1"/>
</dbReference>
<evidence type="ECO:0000256" key="6">
    <source>
        <dbReference type="ARBA" id="ARBA00022737"/>
    </source>
</evidence>
<dbReference type="AlphaFoldDB" id="A0A7J6MME2"/>
<comment type="caution">
    <text evidence="9">The sequence shown here is derived from an EMBL/GenBank/DDBJ whole genome shotgun (WGS) entry which is preliminary data.</text>
</comment>
<keyword evidence="7" id="KW-0802">TPR repeat</keyword>
<dbReference type="Gene3D" id="1.25.40.10">
    <property type="entry name" value="Tetratricopeptide repeat domain"/>
    <property type="match status" value="1"/>
</dbReference>
<dbReference type="Proteomes" id="UP000591131">
    <property type="component" value="Unassembled WGS sequence"/>
</dbReference>
<dbReference type="OrthoDB" id="429945at2759"/>
<keyword evidence="4" id="KW-0328">Glycosyltransferase</keyword>
<dbReference type="InterPro" id="IPR029489">
    <property type="entry name" value="OGT/SEC/SPY_C"/>
</dbReference>
<dbReference type="PANTHER" id="PTHR44835">
    <property type="entry name" value="UDP-N-ACETYLGLUCOSAMINE--PEPTIDE N-ACETYLGLUCOSAMINYLTRANSFERASE SPINDLY-RELATED"/>
    <property type="match status" value="1"/>
</dbReference>
<proteinExistence type="inferred from homology"/>
<dbReference type="SUPFAM" id="SSF53756">
    <property type="entry name" value="UDP-Glycosyltransferase/glycogen phosphorylase"/>
    <property type="match status" value="1"/>
</dbReference>